<feature type="domain" description="Ubiquitin Mut7-C" evidence="2">
    <location>
        <begin position="7"/>
        <end position="82"/>
    </location>
</feature>
<name>A0ABV6RQ53_9GAMM</name>
<evidence type="ECO:0000259" key="1">
    <source>
        <dbReference type="Pfam" id="PF01927"/>
    </source>
</evidence>
<dbReference type="Pfam" id="PF14451">
    <property type="entry name" value="Ub-Mut7C"/>
    <property type="match status" value="1"/>
</dbReference>
<feature type="domain" description="Mut7-C RNAse" evidence="1">
    <location>
        <begin position="89"/>
        <end position="232"/>
    </location>
</feature>
<dbReference type="EMBL" id="JBHLTG010000003">
    <property type="protein sequence ID" value="MFC0679099.1"/>
    <property type="molecule type" value="Genomic_DNA"/>
</dbReference>
<evidence type="ECO:0000313" key="3">
    <source>
        <dbReference type="EMBL" id="MFC0679099.1"/>
    </source>
</evidence>
<dbReference type="InterPro" id="IPR002782">
    <property type="entry name" value="Mut7-C_RNAse_dom"/>
</dbReference>
<dbReference type="PANTHER" id="PTHR39081">
    <property type="entry name" value="MUT7-C DOMAIN-CONTAINING PROTEIN"/>
    <property type="match status" value="1"/>
</dbReference>
<proteinExistence type="predicted"/>
<dbReference type="RefSeq" id="WP_386669513.1">
    <property type="nucleotide sequence ID" value="NZ_JBHLTG010000003.1"/>
</dbReference>
<protein>
    <submittedName>
        <fullName evidence="3">Mut7-C RNAse domain-containing protein</fullName>
    </submittedName>
</protein>
<dbReference type="InterPro" id="IPR027798">
    <property type="entry name" value="Ub_Mut7C"/>
</dbReference>
<keyword evidence="4" id="KW-1185">Reference proteome</keyword>
<reference evidence="3 4" key="1">
    <citation type="submission" date="2024-09" db="EMBL/GenBank/DDBJ databases">
        <authorList>
            <person name="Sun Q."/>
            <person name="Mori K."/>
        </authorList>
    </citation>
    <scope>NUCLEOTIDE SEQUENCE [LARGE SCALE GENOMIC DNA]</scope>
    <source>
        <strain evidence="3 4">KCTC 23076</strain>
    </source>
</reference>
<sequence>MPDQRQTCEFRFHGRLESFIAPRRRGVRFTHAFDGSPALKDPVEALGVPHTEVGEVLLDGTAAALDRRLQGGERVEVFPVTTAPAGDQPRFVLDVHLGRLAGYLRLIGIDTWYRNDTGDDELATVSAVQVRTLLSRDIGLLKRSQITSGAFVYSTDPRAQLREVIDRFGLQQHLAPFTRCVRCNGRVDPIAAADAEGIVPPKALRERSGFGRCADCEQVYWRGTHEARLRHRLQEVGVHL</sequence>
<accession>A0ABV6RQ53</accession>
<organism evidence="3 4">
    <name type="scientific">Lysobacter korlensis</name>
    <dbReference type="NCBI Taxonomy" id="553636"/>
    <lineage>
        <taxon>Bacteria</taxon>
        <taxon>Pseudomonadati</taxon>
        <taxon>Pseudomonadota</taxon>
        <taxon>Gammaproteobacteria</taxon>
        <taxon>Lysobacterales</taxon>
        <taxon>Lysobacteraceae</taxon>
        <taxon>Lysobacter</taxon>
    </lineage>
</organism>
<gene>
    <name evidence="3" type="ORF">ACFFGH_14750</name>
</gene>
<evidence type="ECO:0000313" key="4">
    <source>
        <dbReference type="Proteomes" id="UP001589896"/>
    </source>
</evidence>
<evidence type="ECO:0000259" key="2">
    <source>
        <dbReference type="Pfam" id="PF14451"/>
    </source>
</evidence>
<dbReference type="PANTHER" id="PTHR39081:SF1">
    <property type="entry name" value="MUT7-C RNASE DOMAIN-CONTAINING PROTEIN"/>
    <property type="match status" value="1"/>
</dbReference>
<dbReference type="Pfam" id="PF01927">
    <property type="entry name" value="Mut7-C"/>
    <property type="match status" value="1"/>
</dbReference>
<comment type="caution">
    <text evidence="3">The sequence shown here is derived from an EMBL/GenBank/DDBJ whole genome shotgun (WGS) entry which is preliminary data.</text>
</comment>
<dbReference type="Proteomes" id="UP001589896">
    <property type="component" value="Unassembled WGS sequence"/>
</dbReference>